<evidence type="ECO:0000313" key="1">
    <source>
        <dbReference type="EMBL" id="KAK8210329.1"/>
    </source>
</evidence>
<dbReference type="Proteomes" id="UP001320706">
    <property type="component" value="Unassembled WGS sequence"/>
</dbReference>
<accession>A0ACC3SGD1</accession>
<comment type="caution">
    <text evidence="1">The sequence shown here is derived from an EMBL/GenBank/DDBJ whole genome shotgun (WGS) entry which is preliminary data.</text>
</comment>
<dbReference type="EMBL" id="JAMKPW020000015">
    <property type="protein sequence ID" value="KAK8210329.1"/>
    <property type="molecule type" value="Genomic_DNA"/>
</dbReference>
<name>A0ACC3SGD1_9PEZI</name>
<proteinExistence type="predicted"/>
<reference evidence="1" key="1">
    <citation type="submission" date="2024-02" db="EMBL/GenBank/DDBJ databases">
        <title>Metagenome Assembled Genome of Zalaria obscura JY119.</title>
        <authorList>
            <person name="Vighnesh L."/>
            <person name="Jagadeeshwari U."/>
            <person name="Venkata Ramana C."/>
            <person name="Sasikala C."/>
        </authorList>
    </citation>
    <scope>NUCLEOTIDE SEQUENCE</scope>
    <source>
        <strain evidence="1">JY119</strain>
    </source>
</reference>
<protein>
    <submittedName>
        <fullName evidence="1">Uncharacterized protein</fullName>
    </submittedName>
</protein>
<organism evidence="1 2">
    <name type="scientific">Zalaria obscura</name>
    <dbReference type="NCBI Taxonomy" id="2024903"/>
    <lineage>
        <taxon>Eukaryota</taxon>
        <taxon>Fungi</taxon>
        <taxon>Dikarya</taxon>
        <taxon>Ascomycota</taxon>
        <taxon>Pezizomycotina</taxon>
        <taxon>Dothideomycetes</taxon>
        <taxon>Dothideomycetidae</taxon>
        <taxon>Dothideales</taxon>
        <taxon>Zalariaceae</taxon>
        <taxon>Zalaria</taxon>
    </lineage>
</organism>
<sequence>MDPSHHPNVIDASSFDALLDAYPSTVSSKLDELEKARLETIPAALEQRKSSDAYLEKSEVQTLVDWKLSHGTFRPSLKKLVASNSEEAVETTTKAAYGLYAEDKANHGKALKELATLRGIGPATASLLLSVYDPATIPFFSDELYRWIAWDSEAKGKGKGWERKIGYTAKEYEALYGGVEKLRESLEKNGRVTTALECEKVAYVLGRNKDEIPSMKEEERVDRKVDEKKGEREASGKELDDEAEEEEKPARKRRRKG</sequence>
<evidence type="ECO:0000313" key="2">
    <source>
        <dbReference type="Proteomes" id="UP001320706"/>
    </source>
</evidence>
<gene>
    <name evidence="1" type="ORF">M8818_003497</name>
</gene>
<keyword evidence="2" id="KW-1185">Reference proteome</keyword>